<gene>
    <name evidence="1" type="ORF">EGYM00163_LOCUS50933</name>
</gene>
<dbReference type="InterPro" id="IPR015943">
    <property type="entry name" value="WD40/YVTN_repeat-like_dom_sf"/>
</dbReference>
<accession>A0A7S4GKC4</accession>
<dbReference type="InterPro" id="IPR052778">
    <property type="entry name" value="Centrosome-WD_assoc"/>
</dbReference>
<dbReference type="GO" id="GO:0005815">
    <property type="term" value="C:microtubule organizing center"/>
    <property type="evidence" value="ECO:0007669"/>
    <property type="project" value="TreeGrafter"/>
</dbReference>
<dbReference type="Gene3D" id="2.130.10.10">
    <property type="entry name" value="YVTN repeat-like/Quinoprotein amine dehydrogenase"/>
    <property type="match status" value="2"/>
</dbReference>
<dbReference type="SMART" id="SM00320">
    <property type="entry name" value="WD40"/>
    <property type="match status" value="4"/>
</dbReference>
<name>A0A7S4GKC4_9EUGL</name>
<dbReference type="InterPro" id="IPR001680">
    <property type="entry name" value="WD40_rpt"/>
</dbReference>
<dbReference type="SUPFAM" id="SSF69322">
    <property type="entry name" value="Tricorn protease domain 2"/>
    <property type="match status" value="1"/>
</dbReference>
<dbReference type="EMBL" id="HBJA01147955">
    <property type="protein sequence ID" value="CAE0839561.1"/>
    <property type="molecule type" value="Transcribed_RNA"/>
</dbReference>
<dbReference type="PANTHER" id="PTHR16220">
    <property type="entry name" value="WD REPEAT PROTEIN 8-RELATED"/>
    <property type="match status" value="1"/>
</dbReference>
<dbReference type="GO" id="GO:1990811">
    <property type="term" value="C:MWP complex"/>
    <property type="evidence" value="ECO:0007669"/>
    <property type="project" value="TreeGrafter"/>
</dbReference>
<proteinExistence type="predicted"/>
<dbReference type="PANTHER" id="PTHR16220:SF0">
    <property type="entry name" value="WD REPEAT-CONTAINING PROTEIN WRAP73"/>
    <property type="match status" value="1"/>
</dbReference>
<reference evidence="1" key="1">
    <citation type="submission" date="2021-01" db="EMBL/GenBank/DDBJ databases">
        <authorList>
            <person name="Corre E."/>
            <person name="Pelletier E."/>
            <person name="Niang G."/>
            <person name="Scheremetjew M."/>
            <person name="Finn R."/>
            <person name="Kale V."/>
            <person name="Holt S."/>
            <person name="Cochrane G."/>
            <person name="Meng A."/>
            <person name="Brown T."/>
            <person name="Cohen L."/>
        </authorList>
    </citation>
    <scope>NUCLEOTIDE SEQUENCE</scope>
    <source>
        <strain evidence="1">CCMP1594</strain>
    </source>
</reference>
<sequence>MDFTTAFKFSGISVFSPDGTKLANSAGVRLCIRDVQSLEMIKLHTCVDKIGYLEWSCDSQYVLCMLTGRDIIQIYAVNSIHQVARIDEGNGGLRSVQWLPSGRHVLTLAEHSLRVTIWSLLDKDDIKQIKQPKCDDDQNLIVSFTRDRKYMALVERRGCKDYILVVDIDNFAIVRRWEIDGTSDVQKLELSPDGCRLCCIDGMFTFRALIYALDGKLLSVIAPGKAILGARTLDWSSDGSLLAIGGYDGNCRVVSHISWKAFACLEHPTSISSNTVVVFKEQEYTAKSGEEVRGCKYEICNQPFQLPQRTGASDKASAKLGVKKVAFSCDGLYMCTCDESTPNCVFIWSIRKMCLEAVLVHMKPVKSVQWDPCHTRLGICTGVKRFYLWSPSGCTCVDTVHPEFSVQNFTWNADGCALVLEDKLSFCMAYPAWNDL</sequence>
<organism evidence="1">
    <name type="scientific">Eutreptiella gymnastica</name>
    <dbReference type="NCBI Taxonomy" id="73025"/>
    <lineage>
        <taxon>Eukaryota</taxon>
        <taxon>Discoba</taxon>
        <taxon>Euglenozoa</taxon>
        <taxon>Euglenida</taxon>
        <taxon>Spirocuta</taxon>
        <taxon>Euglenophyceae</taxon>
        <taxon>Eutreptiales</taxon>
        <taxon>Eutreptiaceae</taxon>
        <taxon>Eutreptiella</taxon>
    </lineage>
</organism>
<dbReference type="Pfam" id="PF00400">
    <property type="entry name" value="WD40"/>
    <property type="match status" value="1"/>
</dbReference>
<dbReference type="AlphaFoldDB" id="A0A7S4GKC4"/>
<evidence type="ECO:0008006" key="2">
    <source>
        <dbReference type="Google" id="ProtNLM"/>
    </source>
</evidence>
<evidence type="ECO:0000313" key="1">
    <source>
        <dbReference type="EMBL" id="CAE0839561.1"/>
    </source>
</evidence>
<protein>
    <recommendedName>
        <fullName evidence="2">Anaphase-promoting complex subunit 4 WD40 domain-containing protein</fullName>
    </recommendedName>
</protein>